<dbReference type="EMBL" id="JBHTGL010000008">
    <property type="protein sequence ID" value="MFD0623429.1"/>
    <property type="molecule type" value="Genomic_DNA"/>
</dbReference>
<name>A0ABW2WPF0_9ACTN</name>
<sequence length="79" mass="7566">MTFNCGTSSDSTAKSGLTIAAAPAPATRSTVAAAGPQGGPGDAIGTMNGVKIAAGAALAVAAAAGTVQVARRRRESRSH</sequence>
<keyword evidence="1" id="KW-0812">Transmembrane</keyword>
<comment type="caution">
    <text evidence="2">The sequence shown here is derived from an EMBL/GenBank/DDBJ whole genome shotgun (WGS) entry which is preliminary data.</text>
</comment>
<keyword evidence="3" id="KW-1185">Reference proteome</keyword>
<reference evidence="3" key="1">
    <citation type="journal article" date="2019" name="Int. J. Syst. Evol. Microbiol.">
        <title>The Global Catalogue of Microorganisms (GCM) 10K type strain sequencing project: providing services to taxonomists for standard genome sequencing and annotation.</title>
        <authorList>
            <consortium name="The Broad Institute Genomics Platform"/>
            <consortium name="The Broad Institute Genome Sequencing Center for Infectious Disease"/>
            <person name="Wu L."/>
            <person name="Ma J."/>
        </authorList>
    </citation>
    <scope>NUCLEOTIDE SEQUENCE [LARGE SCALE GENOMIC DNA]</scope>
    <source>
        <strain evidence="3">JCM 12607</strain>
    </source>
</reference>
<feature type="transmembrane region" description="Helical" evidence="1">
    <location>
        <begin position="52"/>
        <end position="70"/>
    </location>
</feature>
<keyword evidence="1" id="KW-1133">Transmembrane helix</keyword>
<evidence type="ECO:0000313" key="3">
    <source>
        <dbReference type="Proteomes" id="UP001596915"/>
    </source>
</evidence>
<protein>
    <submittedName>
        <fullName evidence="2">Uncharacterized protein</fullName>
    </submittedName>
</protein>
<proteinExistence type="predicted"/>
<accession>A0ABW2WPF0</accession>
<evidence type="ECO:0000256" key="1">
    <source>
        <dbReference type="SAM" id="Phobius"/>
    </source>
</evidence>
<dbReference type="Proteomes" id="UP001596915">
    <property type="component" value="Unassembled WGS sequence"/>
</dbReference>
<organism evidence="2 3">
    <name type="scientific">Streptomyces sanglieri</name>
    <dbReference type="NCBI Taxonomy" id="193460"/>
    <lineage>
        <taxon>Bacteria</taxon>
        <taxon>Bacillati</taxon>
        <taxon>Actinomycetota</taxon>
        <taxon>Actinomycetes</taxon>
        <taxon>Kitasatosporales</taxon>
        <taxon>Streptomycetaceae</taxon>
        <taxon>Streptomyces</taxon>
    </lineage>
</organism>
<keyword evidence="1" id="KW-0472">Membrane</keyword>
<evidence type="ECO:0000313" key="2">
    <source>
        <dbReference type="EMBL" id="MFD0623429.1"/>
    </source>
</evidence>
<gene>
    <name evidence="2" type="ORF">ACFQ2K_12090</name>
</gene>